<evidence type="ECO:0000313" key="3">
    <source>
        <dbReference type="Proteomes" id="UP000824469"/>
    </source>
</evidence>
<feature type="compositionally biased region" description="Polar residues" evidence="1">
    <location>
        <begin position="1"/>
        <end position="10"/>
    </location>
</feature>
<name>A0AA38FID7_TAXCH</name>
<reference evidence="2 3" key="1">
    <citation type="journal article" date="2021" name="Nat. Plants">
        <title>The Taxus genome provides insights into paclitaxel biosynthesis.</title>
        <authorList>
            <person name="Xiong X."/>
            <person name="Gou J."/>
            <person name="Liao Q."/>
            <person name="Li Y."/>
            <person name="Zhou Q."/>
            <person name="Bi G."/>
            <person name="Li C."/>
            <person name="Du R."/>
            <person name="Wang X."/>
            <person name="Sun T."/>
            <person name="Guo L."/>
            <person name="Liang H."/>
            <person name="Lu P."/>
            <person name="Wu Y."/>
            <person name="Zhang Z."/>
            <person name="Ro D.K."/>
            <person name="Shang Y."/>
            <person name="Huang S."/>
            <person name="Yan J."/>
        </authorList>
    </citation>
    <scope>NUCLEOTIDE SEQUENCE [LARGE SCALE GENOMIC DNA]</scope>
    <source>
        <strain evidence="2">Ta-2019</strain>
    </source>
</reference>
<sequence length="133" mass="13784">RVAFGTSGTNGREMPEPAGSRENSTRSPKAIGTCGPEMPELPEPAEMSPEGPKSNGTSGTNGREMPEPAKMSTKGPKSNGTSGTNGGEVRVGAESVEDQSEAPTCPHKSRVEKSMGEFSSTDPNQWDSATCPS</sequence>
<gene>
    <name evidence="2" type="ORF">KI387_014865</name>
</gene>
<dbReference type="AlphaFoldDB" id="A0AA38FID7"/>
<proteinExistence type="predicted"/>
<dbReference type="Proteomes" id="UP000824469">
    <property type="component" value="Unassembled WGS sequence"/>
</dbReference>
<evidence type="ECO:0000313" key="2">
    <source>
        <dbReference type="EMBL" id="KAH9303282.1"/>
    </source>
</evidence>
<protein>
    <submittedName>
        <fullName evidence="2">Uncharacterized protein</fullName>
    </submittedName>
</protein>
<keyword evidence="3" id="KW-1185">Reference proteome</keyword>
<organism evidence="2 3">
    <name type="scientific">Taxus chinensis</name>
    <name type="common">Chinese yew</name>
    <name type="synonym">Taxus wallichiana var. chinensis</name>
    <dbReference type="NCBI Taxonomy" id="29808"/>
    <lineage>
        <taxon>Eukaryota</taxon>
        <taxon>Viridiplantae</taxon>
        <taxon>Streptophyta</taxon>
        <taxon>Embryophyta</taxon>
        <taxon>Tracheophyta</taxon>
        <taxon>Spermatophyta</taxon>
        <taxon>Pinopsida</taxon>
        <taxon>Pinidae</taxon>
        <taxon>Conifers II</taxon>
        <taxon>Cupressales</taxon>
        <taxon>Taxaceae</taxon>
        <taxon>Taxus</taxon>
    </lineage>
</organism>
<feature type="compositionally biased region" description="Polar residues" evidence="1">
    <location>
        <begin position="117"/>
        <end position="133"/>
    </location>
</feature>
<feature type="non-terminal residue" evidence="2">
    <location>
        <position position="1"/>
    </location>
</feature>
<evidence type="ECO:0000256" key="1">
    <source>
        <dbReference type="SAM" id="MobiDB-lite"/>
    </source>
</evidence>
<dbReference type="EMBL" id="JAHRHJ020000009">
    <property type="protein sequence ID" value="KAH9303282.1"/>
    <property type="molecule type" value="Genomic_DNA"/>
</dbReference>
<accession>A0AA38FID7</accession>
<feature type="region of interest" description="Disordered" evidence="1">
    <location>
        <begin position="1"/>
        <end position="133"/>
    </location>
</feature>
<comment type="caution">
    <text evidence="2">The sequence shown here is derived from an EMBL/GenBank/DDBJ whole genome shotgun (WGS) entry which is preliminary data.</text>
</comment>